<keyword evidence="1" id="KW-0436">Ligase</keyword>
<dbReference type="AlphaFoldDB" id="A0A222P242"/>
<reference evidence="2" key="1">
    <citation type="submission" date="2016-07" db="EMBL/GenBank/DDBJ databases">
        <authorList>
            <person name="Florea S."/>
            <person name="Webb J.S."/>
            <person name="Jaromczyk J."/>
            <person name="Schardl C.L."/>
        </authorList>
    </citation>
    <scope>NUCLEOTIDE SEQUENCE [LARGE SCALE GENOMIC DNA]</scope>
    <source>
        <strain evidence="2">CDC-D5610</strain>
    </source>
</reference>
<evidence type="ECO:0000313" key="1">
    <source>
        <dbReference type="EMBL" id="ASQ45924.1"/>
    </source>
</evidence>
<dbReference type="EMBL" id="CP016397">
    <property type="protein sequence ID" value="ASQ45924.1"/>
    <property type="molecule type" value="Genomic_DNA"/>
</dbReference>
<evidence type="ECO:0000313" key="2">
    <source>
        <dbReference type="Proteomes" id="UP000201728"/>
    </source>
</evidence>
<sequence>MSNKGLFPPLMQNYAQQERLVGFEIEYVGLSIQDSTKLLQKLYSGTIQVHNHQQWSLVNSALGTFNIEMDAQILKNLAKKSAENVKQKKVDIEGYLEKTISYVLQNVVPIEIITPPVLISQIALLNQIIPELRKNKAKDTHSSLLAAFGVHINPDVPKLNSTTILSYLQAYILLNDWLRDVIKVDLTREISPYIDEYPENYALKILQPSYKPSLSNLIDDYLLYNYTRNRSLDLLPLFAYMDDMKVRNHVDFTLIKPRPTFHYRLPNTNLHSTSWDLIVEWRRWLVVEKLAANERLRMQLSEDYLKQKKEVFMPTTKWLNHITPYVKEL</sequence>
<dbReference type="Pfam" id="PF12224">
    <property type="entry name" value="Amidoligase_2"/>
    <property type="match status" value="1"/>
</dbReference>
<dbReference type="InterPro" id="IPR022025">
    <property type="entry name" value="Amidoligase_2"/>
</dbReference>
<dbReference type="Proteomes" id="UP000201728">
    <property type="component" value="Chromosome"/>
</dbReference>
<keyword evidence="2" id="KW-1185">Reference proteome</keyword>
<gene>
    <name evidence="1" type="ORF">clem_06845</name>
</gene>
<accession>A0A222P242</accession>
<proteinExistence type="predicted"/>
<protein>
    <submittedName>
        <fullName evidence="1">Amidoligase enzyme</fullName>
    </submittedName>
</protein>
<dbReference type="GO" id="GO:0016874">
    <property type="term" value="F:ligase activity"/>
    <property type="evidence" value="ECO:0007669"/>
    <property type="project" value="UniProtKB-KW"/>
</dbReference>
<dbReference type="KEGG" id="lcd:clem_06845"/>
<organism evidence="1 2">
    <name type="scientific">Legionella clemsonensis</name>
    <dbReference type="NCBI Taxonomy" id="1867846"/>
    <lineage>
        <taxon>Bacteria</taxon>
        <taxon>Pseudomonadati</taxon>
        <taxon>Pseudomonadota</taxon>
        <taxon>Gammaproteobacteria</taxon>
        <taxon>Legionellales</taxon>
        <taxon>Legionellaceae</taxon>
        <taxon>Legionella</taxon>
    </lineage>
</organism>
<name>A0A222P242_9GAMM</name>